<evidence type="ECO:0000313" key="2">
    <source>
        <dbReference type="EMBL" id="MDQ0303555.1"/>
    </source>
</evidence>
<reference evidence="2 3" key="1">
    <citation type="submission" date="2023-07" db="EMBL/GenBank/DDBJ databases">
        <title>Genomic Encyclopedia of Type Strains, Phase IV (KMG-IV): sequencing the most valuable type-strain genomes for metagenomic binning, comparative biology and taxonomic classification.</title>
        <authorList>
            <person name="Goeker M."/>
        </authorList>
    </citation>
    <scope>NUCLEOTIDE SEQUENCE [LARGE SCALE GENOMIC DNA]</scope>
    <source>
        <strain evidence="2 3">DSM 2457</strain>
    </source>
</reference>
<dbReference type="EMBL" id="JAUSUI010000005">
    <property type="protein sequence ID" value="MDQ0303555.1"/>
    <property type="molecule type" value="Genomic_DNA"/>
</dbReference>
<organism evidence="2 3">
    <name type="scientific">Ancylobacter polymorphus</name>
    <dbReference type="NCBI Taxonomy" id="223390"/>
    <lineage>
        <taxon>Bacteria</taxon>
        <taxon>Pseudomonadati</taxon>
        <taxon>Pseudomonadota</taxon>
        <taxon>Alphaproteobacteria</taxon>
        <taxon>Hyphomicrobiales</taxon>
        <taxon>Xanthobacteraceae</taxon>
        <taxon>Ancylobacter</taxon>
    </lineage>
</organism>
<evidence type="ECO:0008006" key="4">
    <source>
        <dbReference type="Google" id="ProtNLM"/>
    </source>
</evidence>
<sequence length="669" mass="72915">MTRPESSLPDQASPATDGPAKDRPAKRARYHMPKQRSPLRRWITARTQKTGRQLGQLLFDAEGRPRAFLRALLFDAYQRPRPGLEGVIFKEPGRPRRPFAGWLTQADATLAPLAAGFAFPPPVAGRRTVLVVIESRAKPAARLLRALARDHAVVVAVLDGGGDTGDSGAVEVPVALARSRAPRAVMLDALAYRARAERPLFAVTVGLSTIDAADALEQRNIPVVAVIGATESERAGPLAQDLAQNLAQDLALGPALELALDRASALVFPSPAAREAALAAMPRFAARRRLVAAGDPLGAGAAEVVAIGREIGEELDREVALVLATEPERLEVLDIPRENDPPGDFTVVEKLEARIADWRRKALLKRHPNRPPLRRPYSGFHPLIYAEHHPVACFDQRRYPLAHWIERGRPAGPWAIPVFGPLPEPRASGLRTALHGHFFYPDLLPELLERIAVNAARPDLFLTTDTPAKAAELRALTATYPAPVRIDVVPNVGRDVGPFLTALRDVLAGGGYDVFLHVHGKKTKGRRRAIGDPWRHFLWENLIGGAHPMLDAVLAHMEAQPRVGLVYPEDTHLLDWARNGRIAEELRADLALSEPPGTYVDFPVGNMFAIRPAALAPYLALGLDWADYPAEPIPDDGTLMHGLERLLPMAVRKAGFTTAAVRVPGTDWD</sequence>
<feature type="compositionally biased region" description="Polar residues" evidence="1">
    <location>
        <begin position="1"/>
        <end position="14"/>
    </location>
</feature>
<accession>A0ABU0BCM4</accession>
<feature type="compositionally biased region" description="Basic residues" evidence="1">
    <location>
        <begin position="26"/>
        <end position="36"/>
    </location>
</feature>
<proteinExistence type="predicted"/>
<protein>
    <recommendedName>
        <fullName evidence="4">Rhamnan synthesis F</fullName>
    </recommendedName>
</protein>
<keyword evidence="3" id="KW-1185">Reference proteome</keyword>
<feature type="region of interest" description="Disordered" evidence="1">
    <location>
        <begin position="1"/>
        <end position="36"/>
    </location>
</feature>
<dbReference type="RefSeq" id="WP_307020262.1">
    <property type="nucleotide sequence ID" value="NZ_JAUSUI010000005.1"/>
</dbReference>
<evidence type="ECO:0000313" key="3">
    <source>
        <dbReference type="Proteomes" id="UP001224682"/>
    </source>
</evidence>
<dbReference type="Proteomes" id="UP001224682">
    <property type="component" value="Unassembled WGS sequence"/>
</dbReference>
<dbReference type="InterPro" id="IPR007739">
    <property type="entry name" value="RgpF"/>
</dbReference>
<name>A0ABU0BCM4_9HYPH</name>
<evidence type="ECO:0000256" key="1">
    <source>
        <dbReference type="SAM" id="MobiDB-lite"/>
    </source>
</evidence>
<gene>
    <name evidence="2" type="ORF">J2S75_002589</name>
</gene>
<comment type="caution">
    <text evidence="2">The sequence shown here is derived from an EMBL/GenBank/DDBJ whole genome shotgun (WGS) entry which is preliminary data.</text>
</comment>
<dbReference type="Pfam" id="PF05045">
    <property type="entry name" value="RgpF"/>
    <property type="match status" value="1"/>
</dbReference>